<accession>A0A922NWD5</accession>
<comment type="caution">
    <text evidence="2">The sequence shown here is derived from an EMBL/GenBank/DDBJ whole genome shotgun (WGS) entry which is preliminary data.</text>
</comment>
<evidence type="ECO:0000256" key="1">
    <source>
        <dbReference type="SAM" id="MobiDB-lite"/>
    </source>
</evidence>
<reference evidence="2 3" key="1">
    <citation type="submission" date="2014-06" db="EMBL/GenBank/DDBJ databases">
        <title>Rhizobium pelagicum/R2-400B4.</title>
        <authorList>
            <person name="Kimes N.E."/>
            <person name="Lopez-Perez M."/>
        </authorList>
    </citation>
    <scope>NUCLEOTIDE SEQUENCE [LARGE SCALE GENOMIC DNA]</scope>
    <source>
        <strain evidence="2 3">R2-400B4</strain>
    </source>
</reference>
<protein>
    <submittedName>
        <fullName evidence="2">Uncharacterized protein</fullName>
    </submittedName>
</protein>
<dbReference type="EMBL" id="JOKJ01000042">
    <property type="protein sequence ID" value="KEQ02857.1"/>
    <property type="molecule type" value="Genomic_DNA"/>
</dbReference>
<organism evidence="2 3">
    <name type="scientific">Pseudorhizobium pelagicum</name>
    <dbReference type="NCBI Taxonomy" id="1509405"/>
    <lineage>
        <taxon>Bacteria</taxon>
        <taxon>Pseudomonadati</taxon>
        <taxon>Pseudomonadota</taxon>
        <taxon>Alphaproteobacteria</taxon>
        <taxon>Hyphomicrobiales</taxon>
        <taxon>Rhizobiaceae</taxon>
        <taxon>Rhizobium/Agrobacterium group</taxon>
        <taxon>Pseudorhizobium</taxon>
    </lineage>
</organism>
<gene>
    <name evidence="2" type="ORF">GV68_19820</name>
</gene>
<proteinExistence type="predicted"/>
<sequence>MSFVLQKHQLYVAEALSAYQARITEIEADIRLRAMSNDTSGPELRLLQRLKDELFEILYCYQGLSEGFKAVVGDVNLAAGSVGGTLPGKDALTAMDDAELRGLTPFPSLPRRREDKRGLEVEPC</sequence>
<dbReference type="RefSeq" id="WP_037169326.1">
    <property type="nucleotide sequence ID" value="NZ_JOKI01000035.1"/>
</dbReference>
<evidence type="ECO:0000313" key="2">
    <source>
        <dbReference type="EMBL" id="KEQ02857.1"/>
    </source>
</evidence>
<feature type="region of interest" description="Disordered" evidence="1">
    <location>
        <begin position="103"/>
        <end position="124"/>
    </location>
</feature>
<evidence type="ECO:0000313" key="3">
    <source>
        <dbReference type="Proteomes" id="UP000052167"/>
    </source>
</evidence>
<feature type="compositionally biased region" description="Basic and acidic residues" evidence="1">
    <location>
        <begin position="111"/>
        <end position="124"/>
    </location>
</feature>
<keyword evidence="3" id="KW-1185">Reference proteome</keyword>
<dbReference type="AlphaFoldDB" id="A0A922NWD5"/>
<name>A0A922NWD5_9HYPH</name>
<dbReference type="Proteomes" id="UP000052167">
    <property type="component" value="Unassembled WGS sequence"/>
</dbReference>